<evidence type="ECO:0000313" key="2">
    <source>
        <dbReference type="EMBL" id="TKA60111.1"/>
    </source>
</evidence>
<feature type="region of interest" description="Disordered" evidence="1">
    <location>
        <begin position="1"/>
        <end position="57"/>
    </location>
</feature>
<sequence length="397" mass="44959">MSNSEEWSRRSHTTPPQSYLDSPLTPPPTDELRSPQLTKERHFSSDEAKSPRDVEGEQSLQARVVIDTFESIRSGRVPYLDPWTRIPLGVEQYDYLLQELEKDTVLRSYVEKDIRYDYNRCRGEIIFRMPTTLHELLISKVVEDIVAQLNTVSSSIGRAGRFARGIEHVGSSTVSLSASDSDPTALSKRQPDASFRHVDAEYPGVVIEVSYSQKRKDLPYLADDYLLGSDGSIRMMIGLDVEYLGSQKATLSVWRPQYTSKGEQEELRVVQTEQVIRNEDGTPSSGPGLSLRLHDFANEELTEDLRHEAQKISISSEKLCAYLANAERFNSRLPPTFRSKHRVKAGVIKRRRSETPPVTITSDDEARYQKEEERAAKRVALHDPEYEPRSGSDSPSG</sequence>
<accession>A0A4U0WC56</accession>
<gene>
    <name evidence="2" type="ORF">B0A49_13401</name>
</gene>
<feature type="region of interest" description="Disordered" evidence="1">
    <location>
        <begin position="350"/>
        <end position="397"/>
    </location>
</feature>
<dbReference type="OrthoDB" id="3485856at2759"/>
<feature type="compositionally biased region" description="Basic and acidic residues" evidence="1">
    <location>
        <begin position="364"/>
        <end position="390"/>
    </location>
</feature>
<name>A0A4U0WC56_9PEZI</name>
<protein>
    <recommendedName>
        <fullName evidence="4">Restriction endonuclease domain-containing protein</fullName>
    </recommendedName>
</protein>
<dbReference type="Proteomes" id="UP000308768">
    <property type="component" value="Unassembled WGS sequence"/>
</dbReference>
<dbReference type="AlphaFoldDB" id="A0A4U0WC56"/>
<dbReference type="EMBL" id="NAJN01001915">
    <property type="protein sequence ID" value="TKA60111.1"/>
    <property type="molecule type" value="Genomic_DNA"/>
</dbReference>
<comment type="caution">
    <text evidence="2">The sequence shown here is derived from an EMBL/GenBank/DDBJ whole genome shotgun (WGS) entry which is preliminary data.</text>
</comment>
<feature type="compositionally biased region" description="Basic and acidic residues" evidence="1">
    <location>
        <begin position="30"/>
        <end position="55"/>
    </location>
</feature>
<keyword evidence="3" id="KW-1185">Reference proteome</keyword>
<evidence type="ECO:0000313" key="3">
    <source>
        <dbReference type="Proteomes" id="UP000308768"/>
    </source>
</evidence>
<evidence type="ECO:0000256" key="1">
    <source>
        <dbReference type="SAM" id="MobiDB-lite"/>
    </source>
</evidence>
<dbReference type="STRING" id="331657.A0A4U0WC56"/>
<proteinExistence type="predicted"/>
<organism evidence="2 3">
    <name type="scientific">Cryomyces minteri</name>
    <dbReference type="NCBI Taxonomy" id="331657"/>
    <lineage>
        <taxon>Eukaryota</taxon>
        <taxon>Fungi</taxon>
        <taxon>Dikarya</taxon>
        <taxon>Ascomycota</taxon>
        <taxon>Pezizomycotina</taxon>
        <taxon>Dothideomycetes</taxon>
        <taxon>Dothideomycetes incertae sedis</taxon>
        <taxon>Cryomyces</taxon>
    </lineage>
</organism>
<evidence type="ECO:0008006" key="4">
    <source>
        <dbReference type="Google" id="ProtNLM"/>
    </source>
</evidence>
<reference evidence="2 3" key="1">
    <citation type="submission" date="2017-03" db="EMBL/GenBank/DDBJ databases">
        <title>Genomes of endolithic fungi from Antarctica.</title>
        <authorList>
            <person name="Coleine C."/>
            <person name="Masonjones S."/>
            <person name="Stajich J.E."/>
        </authorList>
    </citation>
    <scope>NUCLEOTIDE SEQUENCE [LARGE SCALE GENOMIC DNA]</scope>
    <source>
        <strain evidence="2 3">CCFEE 5187</strain>
    </source>
</reference>